<feature type="compositionally biased region" description="Basic and acidic residues" evidence="13">
    <location>
        <begin position="15"/>
        <end position="33"/>
    </location>
</feature>
<evidence type="ECO:0000256" key="12">
    <source>
        <dbReference type="ARBA" id="ARBA00093639"/>
    </source>
</evidence>
<feature type="compositionally biased region" description="Basic and acidic residues" evidence="13">
    <location>
        <begin position="49"/>
        <end position="58"/>
    </location>
</feature>
<evidence type="ECO:0000313" key="15">
    <source>
        <dbReference type="Proteomes" id="UP000002281"/>
    </source>
</evidence>
<keyword evidence="15" id="KW-1185">Reference proteome</keyword>
<dbReference type="CDD" id="cd18086">
    <property type="entry name" value="HsC9orf114-like"/>
    <property type="match status" value="1"/>
</dbReference>
<evidence type="ECO:0000256" key="5">
    <source>
        <dbReference type="ARBA" id="ARBA00022679"/>
    </source>
</evidence>
<dbReference type="GeneTree" id="ENSGT00390000016537"/>
<dbReference type="FunFam" id="2.40.50.140:FF:000170">
    <property type="entry name" value="SPOUT domain containing methyltransferase 1"/>
    <property type="match status" value="1"/>
</dbReference>
<evidence type="ECO:0000256" key="6">
    <source>
        <dbReference type="ARBA" id="ARBA00062137"/>
    </source>
</evidence>
<dbReference type="Gene3D" id="3.40.1280.10">
    <property type="match status" value="1"/>
</dbReference>
<dbReference type="GO" id="GO:0032259">
    <property type="term" value="P:methylation"/>
    <property type="evidence" value="ECO:0007669"/>
    <property type="project" value="UniProtKB-KW"/>
</dbReference>
<sequence length="389" mass="43808">MAERLRKRPCGPGEHGQRVEWRKWKKQKKEEKKKWKDLKLMKKLERQRAQEEQAKCQQEEEAAAQGEDRGRPYTLSVALPGSILDNAQSPELRTYLAGQIARACAIFCVDEIVVFDEEGQDAKTVEGEFRGVGKKGQACVQLARILQYLECPQYLRKAFFPKHQDLQFAGLLNPLDSPHHMRQDEESEFREGVVVDRPTRPGQGSFVNCGMKKEVKIDKNLEPGLRVTVRLNQRQLPESKTYRGKVVSSQDPRTKAGLYWGYTVRLASCLSKDRAPPLNSRPLCPGGHREPCLTQKSDQGPFPANLLCVLGQVPFLLWALVSLSALPGMLLRTSEEKYHDGLTMSAVGLGMGAKGPDESEVHSELFSELLAMRPLHYFPHLALAWALPA</sequence>
<protein>
    <recommendedName>
        <fullName evidence="12">28S rRNA (uridine-N(3))-methyltransferase</fullName>
    </recommendedName>
    <alternativeName>
        <fullName evidence="7">Centromere protein 32</fullName>
    </alternativeName>
    <alternativeName>
        <fullName evidence="9">Kinetochore-associated protein</fullName>
    </alternativeName>
    <alternativeName>
        <fullName evidence="8">SPOUT domain-containing methyltransferase 1</fullName>
    </alternativeName>
</protein>
<evidence type="ECO:0000256" key="7">
    <source>
        <dbReference type="ARBA" id="ARBA00075627"/>
    </source>
</evidence>
<evidence type="ECO:0000256" key="11">
    <source>
        <dbReference type="ARBA" id="ARBA00093377"/>
    </source>
</evidence>
<dbReference type="PANTHER" id="PTHR12150">
    <property type="entry name" value="CLASS IV SAM-BINDING METHYLTRANSFERASE-RELATED"/>
    <property type="match status" value="1"/>
</dbReference>
<dbReference type="AlphaFoldDB" id="A0A9L0T4J4"/>
<evidence type="ECO:0000256" key="3">
    <source>
        <dbReference type="ARBA" id="ARBA00022490"/>
    </source>
</evidence>
<evidence type="ECO:0000256" key="8">
    <source>
        <dbReference type="ARBA" id="ARBA00078957"/>
    </source>
</evidence>
<comment type="subunit">
    <text evidence="6">Interacts with INCA1.</text>
</comment>
<reference evidence="14" key="2">
    <citation type="submission" date="2025-08" db="UniProtKB">
        <authorList>
            <consortium name="Ensembl"/>
        </authorList>
    </citation>
    <scope>IDENTIFICATION</scope>
    <source>
        <strain evidence="14">Thoroughbred</strain>
    </source>
</reference>
<dbReference type="GO" id="GO:0008168">
    <property type="term" value="F:methyltransferase activity"/>
    <property type="evidence" value="ECO:0007669"/>
    <property type="project" value="UniProtKB-KW"/>
</dbReference>
<comment type="similarity">
    <text evidence="2">Belongs to the class IV-like SAM-binding methyltransferase superfamily.</text>
</comment>
<reference evidence="14" key="3">
    <citation type="submission" date="2025-09" db="UniProtKB">
        <authorList>
            <consortium name="Ensembl"/>
        </authorList>
    </citation>
    <scope>IDENTIFICATION</scope>
    <source>
        <strain evidence="14">Thoroughbred</strain>
    </source>
</reference>
<feature type="region of interest" description="Disordered" evidence="13">
    <location>
        <begin position="1"/>
        <end position="33"/>
    </location>
</feature>
<organism evidence="14 15">
    <name type="scientific">Equus caballus</name>
    <name type="common">Horse</name>
    <dbReference type="NCBI Taxonomy" id="9796"/>
    <lineage>
        <taxon>Eukaryota</taxon>
        <taxon>Metazoa</taxon>
        <taxon>Chordata</taxon>
        <taxon>Craniata</taxon>
        <taxon>Vertebrata</taxon>
        <taxon>Euteleostomi</taxon>
        <taxon>Mammalia</taxon>
        <taxon>Eutheria</taxon>
        <taxon>Laurasiatheria</taxon>
        <taxon>Perissodactyla</taxon>
        <taxon>Equidae</taxon>
        <taxon>Equus</taxon>
    </lineage>
</organism>
<reference evidence="14 15" key="1">
    <citation type="journal article" date="2009" name="Science">
        <title>Genome sequence, comparative analysis, and population genetics of the domestic horse.</title>
        <authorList>
            <consortium name="Broad Institute Genome Sequencing Platform"/>
            <consortium name="Broad Institute Whole Genome Assembly Team"/>
            <person name="Wade C.M."/>
            <person name="Giulotto E."/>
            <person name="Sigurdsson S."/>
            <person name="Zoli M."/>
            <person name="Gnerre S."/>
            <person name="Imsland F."/>
            <person name="Lear T.L."/>
            <person name="Adelson D.L."/>
            <person name="Bailey E."/>
            <person name="Bellone R.R."/>
            <person name="Bloecker H."/>
            <person name="Distl O."/>
            <person name="Edgar R.C."/>
            <person name="Garber M."/>
            <person name="Leeb T."/>
            <person name="Mauceli E."/>
            <person name="MacLeod J.N."/>
            <person name="Penedo M.C.T."/>
            <person name="Raison J.M."/>
            <person name="Sharpe T."/>
            <person name="Vogel J."/>
            <person name="Andersson L."/>
            <person name="Antczak D.F."/>
            <person name="Biagi T."/>
            <person name="Binns M.M."/>
            <person name="Chowdhary B.P."/>
            <person name="Coleman S.J."/>
            <person name="Della Valle G."/>
            <person name="Fryc S."/>
            <person name="Guerin G."/>
            <person name="Hasegawa T."/>
            <person name="Hill E.W."/>
            <person name="Jurka J."/>
            <person name="Kiialainen A."/>
            <person name="Lindgren G."/>
            <person name="Liu J."/>
            <person name="Magnani E."/>
            <person name="Mickelson J.R."/>
            <person name="Murray J."/>
            <person name="Nergadze S.G."/>
            <person name="Onofrio R."/>
            <person name="Pedroni S."/>
            <person name="Piras M.F."/>
            <person name="Raudsepp T."/>
            <person name="Rocchi M."/>
            <person name="Roeed K.H."/>
            <person name="Ryder O.A."/>
            <person name="Searle S."/>
            <person name="Skow L."/>
            <person name="Swinburne J.E."/>
            <person name="Syvaenen A.C."/>
            <person name="Tozaki T."/>
            <person name="Valberg S.J."/>
            <person name="Vaudin M."/>
            <person name="White J.R."/>
            <person name="Zody M.C."/>
            <person name="Lander E.S."/>
            <person name="Lindblad-Toh K."/>
        </authorList>
    </citation>
    <scope>NUCLEOTIDE SEQUENCE [LARGE SCALE GENOMIC DNA]</scope>
    <source>
        <strain evidence="14 15">Thoroughbred</strain>
    </source>
</reference>
<name>A0A9L0T4J4_HORSE</name>
<feature type="region of interest" description="Disordered" evidence="13">
    <location>
        <begin position="49"/>
        <end position="72"/>
    </location>
</feature>
<dbReference type="InterPro" id="IPR003750">
    <property type="entry name" value="Put_MeTrfase-C9orf114-like"/>
</dbReference>
<evidence type="ECO:0000256" key="4">
    <source>
        <dbReference type="ARBA" id="ARBA00022603"/>
    </source>
</evidence>
<comment type="subcellular location">
    <subcellularLocation>
        <location evidence="1">Cytoplasm</location>
    </subcellularLocation>
</comment>
<evidence type="ECO:0000256" key="13">
    <source>
        <dbReference type="SAM" id="MobiDB-lite"/>
    </source>
</evidence>
<dbReference type="Proteomes" id="UP000002281">
    <property type="component" value="Chromosome 25"/>
</dbReference>
<evidence type="ECO:0000313" key="14">
    <source>
        <dbReference type="Ensembl" id="ENSECAP00000083201.1"/>
    </source>
</evidence>
<keyword evidence="3" id="KW-0963">Cytoplasm</keyword>
<dbReference type="SUPFAM" id="SSF50249">
    <property type="entry name" value="Nucleic acid-binding proteins"/>
    <property type="match status" value="1"/>
</dbReference>
<dbReference type="GO" id="GO:0005737">
    <property type="term" value="C:cytoplasm"/>
    <property type="evidence" value="ECO:0007669"/>
    <property type="project" value="UniProtKB-SubCell"/>
</dbReference>
<proteinExistence type="inferred from homology"/>
<dbReference type="Pfam" id="PF02598">
    <property type="entry name" value="Methyltrn_RNA_3"/>
    <property type="match status" value="1"/>
</dbReference>
<evidence type="ECO:0000256" key="10">
    <source>
        <dbReference type="ARBA" id="ARBA00093228"/>
    </source>
</evidence>
<gene>
    <name evidence="14" type="primary">SPOUT1</name>
</gene>
<comment type="catalytic activity">
    <reaction evidence="10">
        <text>uridine in 28S rRNA + S-adenosyl-L-methionine = N(3)-methyluridine in 28S rRNA + S-adenosyl-L-homocysteine + H(+)</text>
        <dbReference type="Rhea" id="RHEA:83635"/>
        <dbReference type="Rhea" id="RHEA-COMP:20178"/>
        <dbReference type="Rhea" id="RHEA-COMP:20181"/>
        <dbReference type="ChEBI" id="CHEBI:15378"/>
        <dbReference type="ChEBI" id="CHEBI:57856"/>
        <dbReference type="ChEBI" id="CHEBI:59789"/>
        <dbReference type="ChEBI" id="CHEBI:65315"/>
        <dbReference type="ChEBI" id="CHEBI:74502"/>
    </reaction>
    <physiologicalReaction direction="left-to-right" evidence="10">
        <dbReference type="Rhea" id="RHEA:83636"/>
    </physiologicalReaction>
</comment>
<dbReference type="InterPro" id="IPR012340">
    <property type="entry name" value="NA-bd_OB-fold"/>
</dbReference>
<dbReference type="InterPro" id="IPR029026">
    <property type="entry name" value="tRNA_m1G_MTases_N"/>
</dbReference>
<evidence type="ECO:0000256" key="9">
    <source>
        <dbReference type="ARBA" id="ARBA00079311"/>
    </source>
</evidence>
<dbReference type="PANTHER" id="PTHR12150:SF13">
    <property type="entry name" value="METHYLTRANSFERASE C9ORF114-RELATED"/>
    <property type="match status" value="1"/>
</dbReference>
<dbReference type="SUPFAM" id="SSF75217">
    <property type="entry name" value="alpha/beta knot"/>
    <property type="match status" value="1"/>
</dbReference>
<evidence type="ECO:0000256" key="1">
    <source>
        <dbReference type="ARBA" id="ARBA00004496"/>
    </source>
</evidence>
<evidence type="ECO:0000256" key="2">
    <source>
        <dbReference type="ARBA" id="ARBA00009841"/>
    </source>
</evidence>
<accession>A0A9L0T4J4</accession>
<dbReference type="Ensembl" id="ENSECAT00000136431.1">
    <property type="protein sequence ID" value="ENSECAP00000083201.1"/>
    <property type="gene ID" value="ENSECAG00000010177.4"/>
</dbReference>
<comment type="function">
    <text evidence="11">S-adenosyl-L-methionine-dependent methyltransferase that specifically methylates the N3 position of a uridine in 28S rRNA. Required for association of the centrosomes with the poles of the bipolar mitotic spindle during metaphase. Also involved in chromosome alignment. May promote centrosome maturation probably by recruiting A-kinase anchor protein AKAP9 to centrosomes in early mitosis. Binds specifically to miRNA MIR145 hairpin, regulates MIR145 expression at a postranscriptional level.</text>
</comment>
<dbReference type="InterPro" id="IPR029028">
    <property type="entry name" value="Alpha/beta_knot_MTases"/>
</dbReference>
<keyword evidence="4" id="KW-0489">Methyltransferase</keyword>
<keyword evidence="5" id="KW-0808">Transferase</keyword>